<organism evidence="3 4">
    <name type="scientific">Coemansia erecta</name>
    <dbReference type="NCBI Taxonomy" id="147472"/>
    <lineage>
        <taxon>Eukaryota</taxon>
        <taxon>Fungi</taxon>
        <taxon>Fungi incertae sedis</taxon>
        <taxon>Zoopagomycota</taxon>
        <taxon>Kickxellomycotina</taxon>
        <taxon>Kickxellomycetes</taxon>
        <taxon>Kickxellales</taxon>
        <taxon>Kickxellaceae</taxon>
        <taxon>Coemansia</taxon>
    </lineage>
</organism>
<evidence type="ECO:0000313" key="4">
    <source>
        <dbReference type="Proteomes" id="UP001149813"/>
    </source>
</evidence>
<sequence>MVDESTLVSRRHSIAAGDEESYGGSSQDTSLDPIVLTAYDRSSTAIPLPDSAAGRASGHTADSTTVRPSATMPLYSASQTESVESSPGHIKLLLGRAFHRTLHSSDSSDEEYLRDGRWIRVWRWTRRIVMRNLHWLMPFMAITLVSSVLITYLAVTD</sequence>
<evidence type="ECO:0000256" key="2">
    <source>
        <dbReference type="SAM" id="Phobius"/>
    </source>
</evidence>
<accession>A0A9W7Y2D3</accession>
<gene>
    <name evidence="3" type="ORF">LPJ53_002696</name>
</gene>
<dbReference type="Proteomes" id="UP001149813">
    <property type="component" value="Unassembled WGS sequence"/>
</dbReference>
<keyword evidence="2" id="KW-0812">Transmembrane</keyword>
<comment type="caution">
    <text evidence="3">The sequence shown here is derived from an EMBL/GenBank/DDBJ whole genome shotgun (WGS) entry which is preliminary data.</text>
</comment>
<feature type="transmembrane region" description="Helical" evidence="2">
    <location>
        <begin position="133"/>
        <end position="155"/>
    </location>
</feature>
<protein>
    <submittedName>
        <fullName evidence="3">Uncharacterized protein</fullName>
    </submittedName>
</protein>
<dbReference type="AlphaFoldDB" id="A0A9W7Y2D3"/>
<dbReference type="OrthoDB" id="10391053at2759"/>
<feature type="region of interest" description="Disordered" evidence="1">
    <location>
        <begin position="1"/>
        <end position="29"/>
    </location>
</feature>
<keyword evidence="4" id="KW-1185">Reference proteome</keyword>
<proteinExistence type="predicted"/>
<keyword evidence="2" id="KW-0472">Membrane</keyword>
<dbReference type="EMBL" id="JANBOJ010000088">
    <property type="protein sequence ID" value="KAJ1722943.1"/>
    <property type="molecule type" value="Genomic_DNA"/>
</dbReference>
<name>A0A9W7Y2D3_9FUNG</name>
<reference evidence="3" key="1">
    <citation type="submission" date="2022-07" db="EMBL/GenBank/DDBJ databases">
        <title>Phylogenomic reconstructions and comparative analyses of Kickxellomycotina fungi.</title>
        <authorList>
            <person name="Reynolds N.K."/>
            <person name="Stajich J.E."/>
            <person name="Barry K."/>
            <person name="Grigoriev I.V."/>
            <person name="Crous P."/>
            <person name="Smith M.E."/>
        </authorList>
    </citation>
    <scope>NUCLEOTIDE SEQUENCE</scope>
    <source>
        <strain evidence="3">NBRC 32514</strain>
    </source>
</reference>
<evidence type="ECO:0000256" key="1">
    <source>
        <dbReference type="SAM" id="MobiDB-lite"/>
    </source>
</evidence>
<evidence type="ECO:0000313" key="3">
    <source>
        <dbReference type="EMBL" id="KAJ1722943.1"/>
    </source>
</evidence>
<feature type="region of interest" description="Disordered" evidence="1">
    <location>
        <begin position="47"/>
        <end position="82"/>
    </location>
</feature>
<keyword evidence="2" id="KW-1133">Transmembrane helix</keyword>